<accession>A0A7C9FBK7</accession>
<evidence type="ECO:0000313" key="1">
    <source>
        <dbReference type="EMBL" id="MPR32770.1"/>
    </source>
</evidence>
<gene>
    <name evidence="1" type="ORF">GBK04_05220</name>
</gene>
<dbReference type="RefSeq" id="WP_152757497.1">
    <property type="nucleotide sequence ID" value="NZ_WHLY01000002.1"/>
</dbReference>
<comment type="caution">
    <text evidence="1">The sequence shown here is derived from an EMBL/GenBank/DDBJ whole genome shotgun (WGS) entry which is preliminary data.</text>
</comment>
<dbReference type="EMBL" id="WHLY01000002">
    <property type="protein sequence ID" value="MPR32770.1"/>
    <property type="molecule type" value="Genomic_DNA"/>
</dbReference>
<reference evidence="1 2" key="1">
    <citation type="submission" date="2019-10" db="EMBL/GenBank/DDBJ databases">
        <title>Draft Genome Sequence of Cytophagaceae sp. SJW1-29.</title>
        <authorList>
            <person name="Choi A."/>
        </authorList>
    </citation>
    <scope>NUCLEOTIDE SEQUENCE [LARGE SCALE GENOMIC DNA]</scope>
    <source>
        <strain evidence="1 2">SJW1-29</strain>
    </source>
</reference>
<name>A0A7C9FBK7_9BACT</name>
<proteinExistence type="predicted"/>
<sequence>MKKDTTSHLRHFESMLWQNELEYNRRELAIFESYLLNKGACIQPYKLTDLMSQLHQYLQSVDKLLDEIRPETRVMPLAANGDISKGRKTECAQWHIREEMFYFEQSYRQFRHRFCSFAEGLEVA</sequence>
<dbReference type="Proteomes" id="UP000479293">
    <property type="component" value="Unassembled WGS sequence"/>
</dbReference>
<dbReference type="AlphaFoldDB" id="A0A7C9FBK7"/>
<evidence type="ECO:0000313" key="2">
    <source>
        <dbReference type="Proteomes" id="UP000479293"/>
    </source>
</evidence>
<protein>
    <submittedName>
        <fullName evidence="1">Uncharacterized protein</fullName>
    </submittedName>
</protein>
<keyword evidence="2" id="KW-1185">Reference proteome</keyword>
<organism evidence="1 2">
    <name type="scientific">Salmonirosea aquatica</name>
    <dbReference type="NCBI Taxonomy" id="2654236"/>
    <lineage>
        <taxon>Bacteria</taxon>
        <taxon>Pseudomonadati</taxon>
        <taxon>Bacteroidota</taxon>
        <taxon>Cytophagia</taxon>
        <taxon>Cytophagales</taxon>
        <taxon>Spirosomataceae</taxon>
        <taxon>Salmonirosea</taxon>
    </lineage>
</organism>